<comment type="similarity">
    <text evidence="1 3">Belongs to the thiolase-like superfamily. Beta-ketoacyl-ACP synthases family.</text>
</comment>
<evidence type="ECO:0000259" key="4">
    <source>
        <dbReference type="PROSITE" id="PS52004"/>
    </source>
</evidence>
<dbReference type="SMART" id="SM00825">
    <property type="entry name" value="PKS_KS"/>
    <property type="match status" value="1"/>
</dbReference>
<dbReference type="InterPro" id="IPR000794">
    <property type="entry name" value="Beta-ketoacyl_synthase"/>
</dbReference>
<dbReference type="GO" id="GO:0004315">
    <property type="term" value="F:3-oxoacyl-[acyl-carrier-protein] synthase activity"/>
    <property type="evidence" value="ECO:0007669"/>
    <property type="project" value="TreeGrafter"/>
</dbReference>
<keyword evidence="6" id="KW-1185">Reference proteome</keyword>
<dbReference type="Gene3D" id="3.40.47.10">
    <property type="match status" value="2"/>
</dbReference>
<dbReference type="GO" id="GO:0006633">
    <property type="term" value="P:fatty acid biosynthetic process"/>
    <property type="evidence" value="ECO:0007669"/>
    <property type="project" value="TreeGrafter"/>
</dbReference>
<dbReference type="InterPro" id="IPR014031">
    <property type="entry name" value="Ketoacyl_synth_C"/>
</dbReference>
<dbReference type="PANTHER" id="PTHR11712:SF336">
    <property type="entry name" value="3-OXOACYL-[ACYL-CARRIER-PROTEIN] SYNTHASE, MITOCHONDRIAL"/>
    <property type="match status" value="1"/>
</dbReference>
<dbReference type="EMBL" id="BMNT01000016">
    <property type="protein sequence ID" value="GGK87737.1"/>
    <property type="molecule type" value="Genomic_DNA"/>
</dbReference>
<evidence type="ECO:0000313" key="5">
    <source>
        <dbReference type="EMBL" id="GGK87737.1"/>
    </source>
</evidence>
<name>A0A917R442_9ACTN</name>
<dbReference type="Pfam" id="PF02801">
    <property type="entry name" value="Ketoacyl-synt_C"/>
    <property type="match status" value="1"/>
</dbReference>
<feature type="domain" description="Ketosynthase family 3 (KS3)" evidence="4">
    <location>
        <begin position="19"/>
        <end position="434"/>
    </location>
</feature>
<sequence length="436" mass="45880">MVSDEFMRDGDADSRSSHSERVLITGIGVVLPGTGSVRDFWENISRGRSQIGPLTRFDPQATGIPVHVAAEISGFDHRRHLPDLPERHAAKYSREILIAMSAAADARRDAGLAPGDADPRRVGIVMSSSRGPLSWWRDALTGASPAPFGDMGAMFRGLAGCPASLSAIHLDAQGLVTTLSNACVGGHQALGVALRELRAGAADVMFVGGHEFPITPEVAACYRATGGKVLSTEREDPTRAVRPYNSDREGFALGEGSVVLVLERASFAAARGARAYAELLSVASLNEAAHATTMDLTGKVTASLIETMLTDLGRDPEEVDYFCAHGTATPYNDLAESRALRALYPGRSADRLPPMSSNKPIYGHTFGLAGIMNVAATGLMAHHQTIAPTINLTDPDPECDHDHVAEGSRAARVGLAVSMSFAFGSQTAVAAVGAVS</sequence>
<dbReference type="InterPro" id="IPR016039">
    <property type="entry name" value="Thiolase-like"/>
</dbReference>
<keyword evidence="2 3" id="KW-0808">Transferase</keyword>
<dbReference type="CDD" id="cd00834">
    <property type="entry name" value="KAS_I_II"/>
    <property type="match status" value="1"/>
</dbReference>
<reference evidence="5" key="2">
    <citation type="submission" date="2020-09" db="EMBL/GenBank/DDBJ databases">
        <authorList>
            <person name="Sun Q."/>
            <person name="Ohkuma M."/>
        </authorList>
    </citation>
    <scope>NUCLEOTIDE SEQUENCE</scope>
    <source>
        <strain evidence="5">JCM 13064</strain>
    </source>
</reference>
<gene>
    <name evidence="5" type="primary">fabB</name>
    <name evidence="5" type="ORF">GCM10007964_32830</name>
</gene>
<protein>
    <submittedName>
        <fullName evidence="5">3-oxoacyl-ACP synthase</fullName>
    </submittedName>
</protein>
<dbReference type="AlphaFoldDB" id="A0A917R442"/>
<dbReference type="InterPro" id="IPR014030">
    <property type="entry name" value="Ketoacyl_synth_N"/>
</dbReference>
<dbReference type="SUPFAM" id="SSF53901">
    <property type="entry name" value="Thiolase-like"/>
    <property type="match status" value="1"/>
</dbReference>
<comment type="caution">
    <text evidence="5">The sequence shown here is derived from an EMBL/GenBank/DDBJ whole genome shotgun (WGS) entry which is preliminary data.</text>
</comment>
<dbReference type="PANTHER" id="PTHR11712">
    <property type="entry name" value="POLYKETIDE SYNTHASE-RELATED"/>
    <property type="match status" value="1"/>
</dbReference>
<dbReference type="PROSITE" id="PS52004">
    <property type="entry name" value="KS3_2"/>
    <property type="match status" value="1"/>
</dbReference>
<dbReference type="InterPro" id="IPR020841">
    <property type="entry name" value="PKS_Beta-ketoAc_synthase_dom"/>
</dbReference>
<reference evidence="5" key="1">
    <citation type="journal article" date="2014" name="Int. J. Syst. Evol. Microbiol.">
        <title>Complete genome sequence of Corynebacterium casei LMG S-19264T (=DSM 44701T), isolated from a smear-ripened cheese.</title>
        <authorList>
            <consortium name="US DOE Joint Genome Institute (JGI-PGF)"/>
            <person name="Walter F."/>
            <person name="Albersmeier A."/>
            <person name="Kalinowski J."/>
            <person name="Ruckert C."/>
        </authorList>
    </citation>
    <scope>NUCLEOTIDE SEQUENCE</scope>
    <source>
        <strain evidence="5">JCM 13064</strain>
    </source>
</reference>
<evidence type="ECO:0000313" key="6">
    <source>
        <dbReference type="Proteomes" id="UP000645217"/>
    </source>
</evidence>
<evidence type="ECO:0000256" key="2">
    <source>
        <dbReference type="ARBA" id="ARBA00022679"/>
    </source>
</evidence>
<dbReference type="Pfam" id="PF00109">
    <property type="entry name" value="ketoacyl-synt"/>
    <property type="match status" value="1"/>
</dbReference>
<organism evidence="5 6">
    <name type="scientific">Sphaerisporangium melleum</name>
    <dbReference type="NCBI Taxonomy" id="321316"/>
    <lineage>
        <taxon>Bacteria</taxon>
        <taxon>Bacillati</taxon>
        <taxon>Actinomycetota</taxon>
        <taxon>Actinomycetes</taxon>
        <taxon>Streptosporangiales</taxon>
        <taxon>Streptosporangiaceae</taxon>
        <taxon>Sphaerisporangium</taxon>
    </lineage>
</organism>
<dbReference type="Proteomes" id="UP000645217">
    <property type="component" value="Unassembled WGS sequence"/>
</dbReference>
<dbReference type="GO" id="GO:0005829">
    <property type="term" value="C:cytosol"/>
    <property type="evidence" value="ECO:0007669"/>
    <property type="project" value="TreeGrafter"/>
</dbReference>
<evidence type="ECO:0000256" key="3">
    <source>
        <dbReference type="RuleBase" id="RU003694"/>
    </source>
</evidence>
<proteinExistence type="inferred from homology"/>
<evidence type="ECO:0000256" key="1">
    <source>
        <dbReference type="ARBA" id="ARBA00008467"/>
    </source>
</evidence>
<dbReference type="RefSeq" id="WP_203968622.1">
    <property type="nucleotide sequence ID" value="NZ_BMNT01000016.1"/>
</dbReference>
<accession>A0A917R442</accession>